<dbReference type="EMBL" id="CAJNYU010001117">
    <property type="protein sequence ID" value="CAF3411814.1"/>
    <property type="molecule type" value="Genomic_DNA"/>
</dbReference>
<dbReference type="AlphaFoldDB" id="A0A818B6R9"/>
<evidence type="ECO:0000313" key="7">
    <source>
        <dbReference type="EMBL" id="CAF3411814.1"/>
    </source>
</evidence>
<dbReference type="Proteomes" id="UP000663869">
    <property type="component" value="Unassembled WGS sequence"/>
</dbReference>
<dbReference type="InterPro" id="IPR013083">
    <property type="entry name" value="Znf_RING/FYVE/PHD"/>
</dbReference>
<evidence type="ECO:0000256" key="2">
    <source>
        <dbReference type="ARBA" id="ARBA00022771"/>
    </source>
</evidence>
<feature type="domain" description="RING-type" evidence="6">
    <location>
        <begin position="8"/>
        <end position="53"/>
    </location>
</feature>
<feature type="domain" description="RING-type" evidence="6">
    <location>
        <begin position="526"/>
        <end position="571"/>
    </location>
</feature>
<organism evidence="7 8">
    <name type="scientific">Rotaria socialis</name>
    <dbReference type="NCBI Taxonomy" id="392032"/>
    <lineage>
        <taxon>Eukaryota</taxon>
        <taxon>Metazoa</taxon>
        <taxon>Spiralia</taxon>
        <taxon>Gnathifera</taxon>
        <taxon>Rotifera</taxon>
        <taxon>Eurotatoria</taxon>
        <taxon>Bdelloidea</taxon>
        <taxon>Philodinida</taxon>
        <taxon>Philodinidae</taxon>
        <taxon>Rotaria</taxon>
    </lineage>
</organism>
<sequence length="1102" mass="127477">MINQENLCPICLKLFNDPRRMPCKHIYCFKCIPRLHRRALDTKDQIVLECRICIMQYAFKNWSTLKHYATLNCVPYVAALQFDNASTSATKSSCSICFKVINTDPNVDHLELCIHCNKKICWECLIDHRMALKKNILQNINQYHLFLRNNQHIVQQTKTKLENMTIHMDFCAVELIDQIDTYCESIFTRIDEQKFQEETNSSSGYESIAEQRSSDLDESMNEQSALQNDITLTEPSAMPIHLLGELISSDSTLLTLPTARLLWSITCSVRPQHIVFECESLKLFTSNEYGYISVYSYTKLNICLIDTFHLEYNEKSQPIMIKSIAASTFSLVVSFYSSMESILHFYSHKGHLLHSISSSNEYISQMRFDHNNLWCLELISSTLFYYSLESNNIIDKNLPEQTQFILFKQKSFDPFRFAINELVVAIMDRALTGIILLFNKQTASYLKQIKCPLIGFQPCEIELTNQLLIYRFPHTILLTQLDNEQFIEEINANKNLNITKCKSHKEILLIKIRHKMPIFTRDFVSCHVNSFESHLYKDPVMLICSHVFCRSCCLELAKMSNDQSITCPTCSTRIPFDNIDRFANNLISHGTLATMVQQYLRDENNHRICSSCQHSYRNDSFGNLCKTCKIDNENVKTKIMQKIAECDDLLENSIGISLESIHEQANQLYEIIDQQTTSFFQQIDQYQEELENLLTTQQKTNDMNALKHQPIDIDAVTRLVEPKLNALSYILRFRSCNNFLENINVEKEIKRLNDVADRQLRLFKHRADIVPILSAPTENPSDNIFGEFISKSTESESQASSLSSNQSMINTHGDTSLQSIPPKLPMWTVVIKALPTHLCVYPLGKSTIIFSCSTTGSISLLSYISPVTYDSPRYIRSFNLFPRHIHYVVQSFTVFNRFMLAHVHRKYDNGALFFFTHDGMLEYGPIELSNPIRQYMADENRLWAIDSITQTVFFHEQPLFRDDISSILSKRDIFITFDDQSNFVPIRMALNQQLLAVLGKDLQQVFIYNKISRERIFTSHFSAGINMNIWDIGLFPRDNSLLLKFDWQFDGNVKRSLFIHFNTKNQSVGRIEGKYCLGSVIGPNKEIILGLNHRTGIIRCYT</sequence>
<dbReference type="SUPFAM" id="SSF57850">
    <property type="entry name" value="RING/U-box"/>
    <property type="match status" value="2"/>
</dbReference>
<dbReference type="InterPro" id="IPR017907">
    <property type="entry name" value="Znf_RING_CS"/>
</dbReference>
<evidence type="ECO:0000256" key="5">
    <source>
        <dbReference type="SAM" id="MobiDB-lite"/>
    </source>
</evidence>
<evidence type="ECO:0000256" key="3">
    <source>
        <dbReference type="ARBA" id="ARBA00022833"/>
    </source>
</evidence>
<comment type="caution">
    <text evidence="7">The sequence shown here is derived from an EMBL/GenBank/DDBJ whole genome shotgun (WGS) entry which is preliminary data.</text>
</comment>
<dbReference type="InterPro" id="IPR001841">
    <property type="entry name" value="Znf_RING"/>
</dbReference>
<dbReference type="Pfam" id="PF13445">
    <property type="entry name" value="zf-RING_UBOX"/>
    <property type="match status" value="2"/>
</dbReference>
<dbReference type="SMART" id="SM00184">
    <property type="entry name" value="RING"/>
    <property type="match status" value="2"/>
</dbReference>
<feature type="region of interest" description="Disordered" evidence="5">
    <location>
        <begin position="198"/>
        <end position="220"/>
    </location>
</feature>
<name>A0A818B6R9_9BILA</name>
<accession>A0A818B6R9</accession>
<evidence type="ECO:0000313" key="8">
    <source>
        <dbReference type="Proteomes" id="UP000663869"/>
    </source>
</evidence>
<reference evidence="7" key="1">
    <citation type="submission" date="2021-02" db="EMBL/GenBank/DDBJ databases">
        <authorList>
            <person name="Nowell W R."/>
        </authorList>
    </citation>
    <scope>NUCLEOTIDE SEQUENCE</scope>
</reference>
<dbReference type="PANTHER" id="PTHR24103">
    <property type="entry name" value="E3 UBIQUITIN-PROTEIN LIGASE TRIM"/>
    <property type="match status" value="1"/>
</dbReference>
<keyword evidence="3" id="KW-0862">Zinc</keyword>
<evidence type="ECO:0000256" key="1">
    <source>
        <dbReference type="ARBA" id="ARBA00022723"/>
    </source>
</evidence>
<evidence type="ECO:0000259" key="6">
    <source>
        <dbReference type="PROSITE" id="PS50089"/>
    </source>
</evidence>
<protein>
    <recommendedName>
        <fullName evidence="6">RING-type domain-containing protein</fullName>
    </recommendedName>
</protein>
<keyword evidence="2 4" id="KW-0863">Zinc-finger</keyword>
<keyword evidence="1" id="KW-0479">Metal-binding</keyword>
<dbReference type="Gene3D" id="3.30.40.10">
    <property type="entry name" value="Zinc/RING finger domain, C3HC4 (zinc finger)"/>
    <property type="match status" value="2"/>
</dbReference>
<dbReference type="GO" id="GO:0008270">
    <property type="term" value="F:zinc ion binding"/>
    <property type="evidence" value="ECO:0007669"/>
    <property type="project" value="UniProtKB-KW"/>
</dbReference>
<dbReference type="InterPro" id="IPR027370">
    <property type="entry name" value="Znf-RING_euk"/>
</dbReference>
<dbReference type="PROSITE" id="PS50089">
    <property type="entry name" value="ZF_RING_2"/>
    <property type="match status" value="2"/>
</dbReference>
<proteinExistence type="predicted"/>
<gene>
    <name evidence="7" type="ORF">FME351_LOCUS10060</name>
</gene>
<evidence type="ECO:0000256" key="4">
    <source>
        <dbReference type="PROSITE-ProRule" id="PRU00175"/>
    </source>
</evidence>
<dbReference type="PROSITE" id="PS00518">
    <property type="entry name" value="ZF_RING_1"/>
    <property type="match status" value="1"/>
</dbReference>
<dbReference type="InterPro" id="IPR050143">
    <property type="entry name" value="TRIM/RBCC"/>
</dbReference>